<sequence>MAVDSELVASLILSTSTAYEDLQTAASTSATVLSLQCQIRYLDPGEAAERLLNPALQGLAWSLQRQHPQLLQTL</sequence>
<dbReference type="AlphaFoldDB" id="A0A0C3EX93"/>
<reference evidence="1 2" key="1">
    <citation type="submission" date="2014-04" db="EMBL/GenBank/DDBJ databases">
        <authorList>
            <consortium name="DOE Joint Genome Institute"/>
            <person name="Kuo A."/>
            <person name="Tarkka M."/>
            <person name="Buscot F."/>
            <person name="Kohler A."/>
            <person name="Nagy L.G."/>
            <person name="Floudas D."/>
            <person name="Copeland A."/>
            <person name="Barry K.W."/>
            <person name="Cichocki N."/>
            <person name="Veneault-Fourrey C."/>
            <person name="LaButti K."/>
            <person name="Lindquist E.A."/>
            <person name="Lipzen A."/>
            <person name="Lundell T."/>
            <person name="Morin E."/>
            <person name="Murat C."/>
            <person name="Sun H."/>
            <person name="Tunlid A."/>
            <person name="Henrissat B."/>
            <person name="Grigoriev I.V."/>
            <person name="Hibbett D.S."/>
            <person name="Martin F."/>
            <person name="Nordberg H.P."/>
            <person name="Cantor M.N."/>
            <person name="Hua S.X."/>
        </authorList>
    </citation>
    <scope>NUCLEOTIDE SEQUENCE [LARGE SCALE GENOMIC DNA]</scope>
    <source>
        <strain evidence="1 2">F 1598</strain>
    </source>
</reference>
<evidence type="ECO:0000313" key="1">
    <source>
        <dbReference type="EMBL" id="KIM72391.1"/>
    </source>
</evidence>
<dbReference type="Proteomes" id="UP000054166">
    <property type="component" value="Unassembled WGS sequence"/>
</dbReference>
<dbReference type="InParanoid" id="A0A0C3EX93"/>
<proteinExistence type="predicted"/>
<name>A0A0C3EX93_PILCF</name>
<organism evidence="1 2">
    <name type="scientific">Piloderma croceum (strain F 1598)</name>
    <dbReference type="NCBI Taxonomy" id="765440"/>
    <lineage>
        <taxon>Eukaryota</taxon>
        <taxon>Fungi</taxon>
        <taxon>Dikarya</taxon>
        <taxon>Basidiomycota</taxon>
        <taxon>Agaricomycotina</taxon>
        <taxon>Agaricomycetes</taxon>
        <taxon>Agaricomycetidae</taxon>
        <taxon>Atheliales</taxon>
        <taxon>Atheliaceae</taxon>
        <taxon>Piloderma</taxon>
    </lineage>
</organism>
<accession>A0A0C3EX93</accession>
<reference evidence="2" key="2">
    <citation type="submission" date="2015-01" db="EMBL/GenBank/DDBJ databases">
        <title>Evolutionary Origins and Diversification of the Mycorrhizal Mutualists.</title>
        <authorList>
            <consortium name="DOE Joint Genome Institute"/>
            <consortium name="Mycorrhizal Genomics Consortium"/>
            <person name="Kohler A."/>
            <person name="Kuo A."/>
            <person name="Nagy L.G."/>
            <person name="Floudas D."/>
            <person name="Copeland A."/>
            <person name="Barry K.W."/>
            <person name="Cichocki N."/>
            <person name="Veneault-Fourrey C."/>
            <person name="LaButti K."/>
            <person name="Lindquist E.A."/>
            <person name="Lipzen A."/>
            <person name="Lundell T."/>
            <person name="Morin E."/>
            <person name="Murat C."/>
            <person name="Riley R."/>
            <person name="Ohm R."/>
            <person name="Sun H."/>
            <person name="Tunlid A."/>
            <person name="Henrissat B."/>
            <person name="Grigoriev I.V."/>
            <person name="Hibbett D.S."/>
            <person name="Martin F."/>
        </authorList>
    </citation>
    <scope>NUCLEOTIDE SEQUENCE [LARGE SCALE GENOMIC DNA]</scope>
    <source>
        <strain evidence="2">F 1598</strain>
    </source>
</reference>
<dbReference type="EMBL" id="KN833136">
    <property type="protein sequence ID" value="KIM72391.1"/>
    <property type="molecule type" value="Genomic_DNA"/>
</dbReference>
<protein>
    <submittedName>
        <fullName evidence="1">Uncharacterized protein</fullName>
    </submittedName>
</protein>
<evidence type="ECO:0000313" key="2">
    <source>
        <dbReference type="Proteomes" id="UP000054166"/>
    </source>
</evidence>
<keyword evidence="2" id="KW-1185">Reference proteome</keyword>
<gene>
    <name evidence="1" type="ORF">PILCRDRAFT_16184</name>
</gene>
<dbReference type="HOGENOM" id="CLU_2688705_0_0_1"/>